<gene>
    <name evidence="1" type="ORF">H1R20_g14603</name>
</gene>
<dbReference type="InterPro" id="IPR032675">
    <property type="entry name" value="LRR_dom_sf"/>
</dbReference>
<keyword evidence="2" id="KW-1185">Reference proteome</keyword>
<dbReference type="SUPFAM" id="SSF52047">
    <property type="entry name" value="RNI-like"/>
    <property type="match status" value="1"/>
</dbReference>
<dbReference type="Gene3D" id="3.80.10.10">
    <property type="entry name" value="Ribonuclease Inhibitor"/>
    <property type="match status" value="1"/>
</dbReference>
<dbReference type="AlphaFoldDB" id="A0A9W8ITK7"/>
<reference evidence="1" key="1">
    <citation type="submission" date="2022-06" db="EMBL/GenBank/DDBJ databases">
        <title>Genome Sequence of Candolleomyces eurysporus.</title>
        <authorList>
            <person name="Buettner E."/>
        </authorList>
    </citation>
    <scope>NUCLEOTIDE SEQUENCE</scope>
    <source>
        <strain evidence="1">VTCC 930004</strain>
    </source>
</reference>
<dbReference type="EMBL" id="JANBPK010001488">
    <property type="protein sequence ID" value="KAJ2922485.1"/>
    <property type="molecule type" value="Genomic_DNA"/>
</dbReference>
<sequence>MKSQRPRVWDAIGSLRLEFTAYEWNELFTPDSNDTIYHYMPPVASLNLSLPERDFIETIDDDWPRVLIPKAFLAHLTTFTLKCDWDGNSVLTTLQDCINLESLTLDFDSSHDIEFDFDQPLLKDGLMLPTLRTLRFRHIQEESMLQILEILNAPALEELDICGHLWNGSEKFSGANWDQHILAATKRGGCALRRLRIHFVAFDGKELYHLLRQLPSLEYLCLENVTFKLDIFQGLKSGSYLPKLEVLELLGPSMSQMGELGGLLHHFLQDEVPMLIRPGGPQRKLTSVKRLRLVLREPEALNFQYLEREGR</sequence>
<evidence type="ECO:0000313" key="1">
    <source>
        <dbReference type="EMBL" id="KAJ2922485.1"/>
    </source>
</evidence>
<evidence type="ECO:0008006" key="3">
    <source>
        <dbReference type="Google" id="ProtNLM"/>
    </source>
</evidence>
<dbReference type="Proteomes" id="UP001140091">
    <property type="component" value="Unassembled WGS sequence"/>
</dbReference>
<protein>
    <recommendedName>
        <fullName evidence="3">RNI-like protein</fullName>
    </recommendedName>
</protein>
<evidence type="ECO:0000313" key="2">
    <source>
        <dbReference type="Proteomes" id="UP001140091"/>
    </source>
</evidence>
<dbReference type="OrthoDB" id="3054765at2759"/>
<accession>A0A9W8ITK7</accession>
<feature type="non-terminal residue" evidence="1">
    <location>
        <position position="311"/>
    </location>
</feature>
<organism evidence="1 2">
    <name type="scientific">Candolleomyces eurysporus</name>
    <dbReference type="NCBI Taxonomy" id="2828524"/>
    <lineage>
        <taxon>Eukaryota</taxon>
        <taxon>Fungi</taxon>
        <taxon>Dikarya</taxon>
        <taxon>Basidiomycota</taxon>
        <taxon>Agaricomycotina</taxon>
        <taxon>Agaricomycetes</taxon>
        <taxon>Agaricomycetidae</taxon>
        <taxon>Agaricales</taxon>
        <taxon>Agaricineae</taxon>
        <taxon>Psathyrellaceae</taxon>
        <taxon>Candolleomyces</taxon>
    </lineage>
</organism>
<proteinExistence type="predicted"/>
<comment type="caution">
    <text evidence="1">The sequence shown here is derived from an EMBL/GenBank/DDBJ whole genome shotgun (WGS) entry which is preliminary data.</text>
</comment>
<name>A0A9W8ITK7_9AGAR</name>